<evidence type="ECO:0000256" key="1">
    <source>
        <dbReference type="SAM" id="MobiDB-lite"/>
    </source>
</evidence>
<evidence type="ECO:0000313" key="4">
    <source>
        <dbReference type="Proteomes" id="UP000644548"/>
    </source>
</evidence>
<organism evidence="3 4">
    <name type="scientific">Deinococcus sedimenti</name>
    <dbReference type="NCBI Taxonomy" id="1867090"/>
    <lineage>
        <taxon>Bacteria</taxon>
        <taxon>Thermotogati</taxon>
        <taxon>Deinococcota</taxon>
        <taxon>Deinococci</taxon>
        <taxon>Deinococcales</taxon>
        <taxon>Deinococcaceae</taxon>
        <taxon>Deinococcus</taxon>
    </lineage>
</organism>
<accession>A0ABQ2S909</accession>
<comment type="caution">
    <text evidence="3">The sequence shown here is derived from an EMBL/GenBank/DDBJ whole genome shotgun (WGS) entry which is preliminary data.</text>
</comment>
<feature type="signal peptide" evidence="2">
    <location>
        <begin position="1"/>
        <end position="20"/>
    </location>
</feature>
<dbReference type="RefSeq" id="WP_189074054.1">
    <property type="nucleotide sequence ID" value="NZ_BMQN01000010.1"/>
</dbReference>
<keyword evidence="4" id="KW-1185">Reference proteome</keyword>
<feature type="chain" id="PRO_5045236589" evidence="2">
    <location>
        <begin position="21"/>
        <end position="751"/>
    </location>
</feature>
<dbReference type="EMBL" id="BMQN01000010">
    <property type="protein sequence ID" value="GGS01897.1"/>
    <property type="molecule type" value="Genomic_DNA"/>
</dbReference>
<gene>
    <name evidence="3" type="ORF">GCM10008960_30700</name>
</gene>
<dbReference type="Proteomes" id="UP000644548">
    <property type="component" value="Unassembled WGS sequence"/>
</dbReference>
<feature type="region of interest" description="Disordered" evidence="1">
    <location>
        <begin position="255"/>
        <end position="290"/>
    </location>
</feature>
<sequence length="751" mass="76371">MKKTHLFTLMAALAVGSATAQTASVSRTGNLTNAGLTITNTATASFQDPSNTASTMTSSSNTVSTTVLPKYGFNITYPAGGDSDTTDLVTGAPATHQRTNVVPGTSVAFAYVAVNNGNAAQTITLTNNATTGVSNVRYYLSNPDTNGDGIITASDTATPIAADGSGNINLTLPVQGDDPGTPAVETSTGMVTFYMAYAATGVGDAVVGATPIGTGQVWSGTANVSAIEQKDPGTPSYDDLWWQYSSAKIVKAQLTNDPQNPGTGTVTPPPTGSTTTPGYTSPTGPTGSTPIAVSGDEQIAYPKADADALNDSVTFTNTVKNGAAIADTVALSVVPRTTFPATGYSQVVATTGTAGVYTVTQTNPDGSTTVATVTLSTTSLTVAATGSSTYDVTVSYPDQDSGTPYPVYVAVGAESGNDTDTTVDDTTYDTIYPPAMQFKDQVTDLNTQAGTAGNTVSFPMTVVNPGEYADTYTLSGYTVVTLLDGSKQLVGIVYSSATAGDVTLTGTRSVTDAASGQTATINVYTTRSVSANGSLNVSAGVALPGGTNPVAYTTSTTAYTVNQTATAVYSGITASDTNDKITVALNGALAVAKFTQTATTYAANSEYVLGTTATSGTSTDAKAIANPADYSAMNTLGRTSYAPGVNYSYRIIAKNTYNTRVERFFLSDSLNANLTLVSVTGSVSGNTIVGSTDTSGATIIYSTDNVTWTTTAPTTGSALYVAVDDPAQTGNQPGSLDPSATLEMTITVNIK</sequence>
<reference evidence="4" key="1">
    <citation type="journal article" date="2019" name="Int. J. Syst. Evol. Microbiol.">
        <title>The Global Catalogue of Microorganisms (GCM) 10K type strain sequencing project: providing services to taxonomists for standard genome sequencing and annotation.</title>
        <authorList>
            <consortium name="The Broad Institute Genomics Platform"/>
            <consortium name="The Broad Institute Genome Sequencing Center for Infectious Disease"/>
            <person name="Wu L."/>
            <person name="Ma J."/>
        </authorList>
    </citation>
    <scope>NUCLEOTIDE SEQUENCE [LARGE SCALE GENOMIC DNA]</scope>
    <source>
        <strain evidence="4">JCM 31405</strain>
    </source>
</reference>
<feature type="compositionally biased region" description="Low complexity" evidence="1">
    <location>
        <begin position="261"/>
        <end position="290"/>
    </location>
</feature>
<evidence type="ECO:0000313" key="3">
    <source>
        <dbReference type="EMBL" id="GGS01897.1"/>
    </source>
</evidence>
<protein>
    <submittedName>
        <fullName evidence="3">DUF11 domain-containing protein</fullName>
    </submittedName>
</protein>
<name>A0ABQ2S909_9DEIO</name>
<evidence type="ECO:0000256" key="2">
    <source>
        <dbReference type="SAM" id="SignalP"/>
    </source>
</evidence>
<proteinExistence type="predicted"/>
<keyword evidence="2" id="KW-0732">Signal</keyword>